<feature type="domain" description="Transcription factor NusA first KH" evidence="8">
    <location>
        <begin position="202"/>
        <end position="279"/>
    </location>
</feature>
<dbReference type="InterPro" id="IPR013735">
    <property type="entry name" value="TF_NusA_N"/>
</dbReference>
<protein>
    <recommendedName>
        <fullName evidence="6">Transcription termination/antitermination protein NusA</fullName>
    </recommendedName>
</protein>
<evidence type="ECO:0000259" key="7">
    <source>
        <dbReference type="Pfam" id="PF08529"/>
    </source>
</evidence>
<feature type="domain" description="NusA-like second KH" evidence="9">
    <location>
        <begin position="284"/>
        <end position="347"/>
    </location>
</feature>
<keyword evidence="6" id="KW-0889">Transcription antitermination</keyword>
<dbReference type="CDD" id="cd02134">
    <property type="entry name" value="KH-II_NusA_rpt1"/>
    <property type="match status" value="1"/>
</dbReference>
<dbReference type="EMBL" id="NASZ01000003">
    <property type="protein sequence ID" value="MBD0724322.1"/>
    <property type="molecule type" value="Genomic_DNA"/>
</dbReference>
<keyword evidence="2 6" id="KW-0963">Cytoplasm</keyword>
<comment type="caution">
    <text evidence="10">The sequence shown here is derived from an EMBL/GenBank/DDBJ whole genome shotgun (WGS) entry which is preliminary data.</text>
</comment>
<evidence type="ECO:0000259" key="9">
    <source>
        <dbReference type="Pfam" id="PF26594"/>
    </source>
</evidence>
<dbReference type="InterPro" id="IPR015946">
    <property type="entry name" value="KH_dom-like_a/b"/>
</dbReference>
<sequence length="417" mass="47570">MENLALIDSFSEFKDDKLIDRVTLMAILEDVFRNALKKKYGSDDNFDIIINPDKGDMEIWRRRVIVADEDLDFENEEITLTEARKIEADFEIGEEVSEEVKLIDLGRRAILALRQNLISKIHEHDNTNLYKQFKDLIGDIYTAEVHHVRPRVVILVDDEGNEIVLPKEKQIPSDFFRKGDNVRGIIESVELKGNKPQIIMSRTSEKFLEKLFEQEIPEVFDGLITIKKVVRIPGEKAKVAVDSYDDRIDPVGACVGMKGSRIHGIVRELGNENIDVINYTNNIQLFITRALSPAKVSSIKIDEETKRADVFLKLEEVSKAIGRGGHNIKLAGLLTGYELDVIREGDVEGTTADEDDVELTEFSDEIDEWIIEEFAKIGLDTAKSILKHDVEDLVRRTDLEEETILDVMKILKEEFDS</sequence>
<dbReference type="SUPFAM" id="SSF69705">
    <property type="entry name" value="Transcription factor NusA, N-terminal domain"/>
    <property type="match status" value="1"/>
</dbReference>
<dbReference type="PANTHER" id="PTHR22648:SF0">
    <property type="entry name" value="TRANSCRIPTION TERMINATION_ANTITERMINATION PROTEIN NUSA"/>
    <property type="match status" value="1"/>
</dbReference>
<reference evidence="10 11" key="1">
    <citation type="journal article" date="2020" name="Microbiol. Res.">
        <title>Flavobacterium pokkalii sp. nov., a novel plant growth promoting native rhizobacteria isolated from pokkali rice grown in coastal saline affected agricultural regions of southern India, Kerala.</title>
        <authorList>
            <person name="Menon R.R."/>
            <person name="Kumari S."/>
            <person name="Viver T."/>
            <person name="Rameshkumar N."/>
        </authorList>
    </citation>
    <scope>NUCLEOTIDE SEQUENCE [LARGE SCALE GENOMIC DNA]</scope>
    <source>
        <strain evidence="10 11">L1I52</strain>
    </source>
</reference>
<dbReference type="InterPro" id="IPR010213">
    <property type="entry name" value="TF_NusA"/>
</dbReference>
<dbReference type="SUPFAM" id="SSF50249">
    <property type="entry name" value="Nucleic acid-binding proteins"/>
    <property type="match status" value="1"/>
</dbReference>
<dbReference type="InterPro" id="IPR058582">
    <property type="entry name" value="KH_NusA_2nd"/>
</dbReference>
<dbReference type="Pfam" id="PF26594">
    <property type="entry name" value="KH_NusA_2nd"/>
    <property type="match status" value="1"/>
</dbReference>
<evidence type="ECO:0000256" key="4">
    <source>
        <dbReference type="ARBA" id="ARBA00023015"/>
    </source>
</evidence>
<evidence type="ECO:0000313" key="11">
    <source>
        <dbReference type="Proteomes" id="UP000661715"/>
    </source>
</evidence>
<evidence type="ECO:0000256" key="2">
    <source>
        <dbReference type="ARBA" id="ARBA00022490"/>
    </source>
</evidence>
<dbReference type="CDD" id="cd22529">
    <property type="entry name" value="KH-II_NusA_rpt2"/>
    <property type="match status" value="1"/>
</dbReference>
<dbReference type="RefSeq" id="WP_026712642.1">
    <property type="nucleotide sequence ID" value="NZ_NASZ01000003.1"/>
</dbReference>
<evidence type="ECO:0000259" key="8">
    <source>
        <dbReference type="Pfam" id="PF13184"/>
    </source>
</evidence>
<dbReference type="Pfam" id="PF08529">
    <property type="entry name" value="NusA_N"/>
    <property type="match status" value="1"/>
</dbReference>
<evidence type="ECO:0000256" key="3">
    <source>
        <dbReference type="ARBA" id="ARBA00022884"/>
    </source>
</evidence>
<keyword evidence="5 6" id="KW-0804">Transcription</keyword>
<dbReference type="Proteomes" id="UP000661715">
    <property type="component" value="Unassembled WGS sequence"/>
</dbReference>
<name>A0ABR7UN56_9FLAO</name>
<dbReference type="InterPro" id="IPR036555">
    <property type="entry name" value="NusA_N_sf"/>
</dbReference>
<dbReference type="Pfam" id="PF13184">
    <property type="entry name" value="KH_NusA_1st"/>
    <property type="match status" value="1"/>
</dbReference>
<evidence type="ECO:0000256" key="1">
    <source>
        <dbReference type="ARBA" id="ARBA00022472"/>
    </source>
</evidence>
<evidence type="ECO:0000256" key="6">
    <source>
        <dbReference type="HAMAP-Rule" id="MF_00945"/>
    </source>
</evidence>
<dbReference type="InterPro" id="IPR025249">
    <property type="entry name" value="TF_NusA_KH_1st"/>
</dbReference>
<dbReference type="InterPro" id="IPR009019">
    <property type="entry name" value="KH_sf_prok-type"/>
</dbReference>
<evidence type="ECO:0000313" key="10">
    <source>
        <dbReference type="EMBL" id="MBD0724322.1"/>
    </source>
</evidence>
<keyword evidence="1 6" id="KW-0806">Transcription termination</keyword>
<dbReference type="NCBIfam" id="TIGR01953">
    <property type="entry name" value="NusA"/>
    <property type="match status" value="1"/>
</dbReference>
<dbReference type="Gene3D" id="2.40.50.140">
    <property type="entry name" value="Nucleic acid-binding proteins"/>
    <property type="match status" value="1"/>
</dbReference>
<keyword evidence="3 6" id="KW-0694">RNA-binding</keyword>
<comment type="subunit">
    <text evidence="6">Monomer. Binds directly to the core enzyme of the DNA-dependent RNA polymerase and to nascent RNA.</text>
</comment>
<feature type="domain" description="Transcription factor NusA N-terminal" evidence="7">
    <location>
        <begin position="6"/>
        <end position="125"/>
    </location>
</feature>
<dbReference type="Gene3D" id="3.30.300.20">
    <property type="match status" value="2"/>
</dbReference>
<dbReference type="HAMAP" id="MF_00945_B">
    <property type="entry name" value="NusA_B"/>
    <property type="match status" value="1"/>
</dbReference>
<dbReference type="CDD" id="cd04455">
    <property type="entry name" value="S1_NusA"/>
    <property type="match status" value="1"/>
</dbReference>
<keyword evidence="4 6" id="KW-0805">Transcription regulation</keyword>
<keyword evidence="11" id="KW-1185">Reference proteome</keyword>
<comment type="subcellular location">
    <subcellularLocation>
        <location evidence="6">Cytoplasm</location>
    </subcellularLocation>
</comment>
<gene>
    <name evidence="6" type="primary">nusA</name>
    <name evidence="10" type="ORF">B6A10_03930</name>
</gene>
<dbReference type="SUPFAM" id="SSF54814">
    <property type="entry name" value="Prokaryotic type KH domain (KH-domain type II)"/>
    <property type="match status" value="2"/>
</dbReference>
<comment type="similarity">
    <text evidence="6">Belongs to the NusA family.</text>
</comment>
<evidence type="ECO:0000256" key="5">
    <source>
        <dbReference type="ARBA" id="ARBA00023163"/>
    </source>
</evidence>
<dbReference type="InterPro" id="IPR030842">
    <property type="entry name" value="TF_NusA_bacterial"/>
</dbReference>
<comment type="function">
    <text evidence="6">Participates in both transcription termination and antitermination.</text>
</comment>
<dbReference type="PANTHER" id="PTHR22648">
    <property type="entry name" value="TRANSCRIPTION TERMINATION FACTOR NUSA"/>
    <property type="match status" value="1"/>
</dbReference>
<accession>A0ABR7UN56</accession>
<dbReference type="Gene3D" id="3.30.1480.10">
    <property type="entry name" value="NusA, N-terminal domain"/>
    <property type="match status" value="1"/>
</dbReference>
<proteinExistence type="inferred from homology"/>
<dbReference type="InterPro" id="IPR012340">
    <property type="entry name" value="NA-bd_OB-fold"/>
</dbReference>
<organism evidence="10 11">
    <name type="scientific">Flavobacterium pokkalii</name>
    <dbReference type="NCBI Taxonomy" id="1940408"/>
    <lineage>
        <taxon>Bacteria</taxon>
        <taxon>Pseudomonadati</taxon>
        <taxon>Bacteroidota</taxon>
        <taxon>Flavobacteriia</taxon>
        <taxon>Flavobacteriales</taxon>
        <taxon>Flavobacteriaceae</taxon>
        <taxon>Flavobacterium</taxon>
    </lineage>
</organism>